<dbReference type="SMART" id="SM00579">
    <property type="entry name" value="FBD"/>
    <property type="match status" value="1"/>
</dbReference>
<gene>
    <name evidence="3" type="ORF">EZV62_009148</name>
</gene>
<keyword evidence="4" id="KW-1185">Reference proteome</keyword>
<reference evidence="4" key="1">
    <citation type="journal article" date="2019" name="Gigascience">
        <title>De novo genome assembly of the endangered Acer yangbiense, a plant species with extremely small populations endemic to Yunnan Province, China.</title>
        <authorList>
            <person name="Yang J."/>
            <person name="Wariss H.M."/>
            <person name="Tao L."/>
            <person name="Zhang R."/>
            <person name="Yun Q."/>
            <person name="Hollingsworth P."/>
            <person name="Dao Z."/>
            <person name="Luo G."/>
            <person name="Guo H."/>
            <person name="Ma Y."/>
            <person name="Sun W."/>
        </authorList>
    </citation>
    <scope>NUCLEOTIDE SEQUENCE [LARGE SCALE GENOMIC DNA]</scope>
    <source>
        <strain evidence="4">cv. Malutang</strain>
    </source>
</reference>
<organism evidence="3 4">
    <name type="scientific">Acer yangbiense</name>
    <dbReference type="NCBI Taxonomy" id="1000413"/>
    <lineage>
        <taxon>Eukaryota</taxon>
        <taxon>Viridiplantae</taxon>
        <taxon>Streptophyta</taxon>
        <taxon>Embryophyta</taxon>
        <taxon>Tracheophyta</taxon>
        <taxon>Spermatophyta</taxon>
        <taxon>Magnoliopsida</taxon>
        <taxon>eudicotyledons</taxon>
        <taxon>Gunneridae</taxon>
        <taxon>Pentapetalae</taxon>
        <taxon>rosids</taxon>
        <taxon>malvids</taxon>
        <taxon>Sapindales</taxon>
        <taxon>Sapindaceae</taxon>
        <taxon>Hippocastanoideae</taxon>
        <taxon>Acereae</taxon>
        <taxon>Acer</taxon>
    </lineage>
</organism>
<dbReference type="InterPro" id="IPR001810">
    <property type="entry name" value="F-box_dom"/>
</dbReference>
<dbReference type="AlphaFoldDB" id="A0A5C7IF70"/>
<dbReference type="EMBL" id="VAHF01000003">
    <property type="protein sequence ID" value="TXG67873.1"/>
    <property type="molecule type" value="Genomic_DNA"/>
</dbReference>
<feature type="domain" description="F-box" evidence="2">
    <location>
        <begin position="22"/>
        <end position="70"/>
    </location>
</feature>
<dbReference type="InterPro" id="IPR036047">
    <property type="entry name" value="F-box-like_dom_sf"/>
</dbReference>
<dbReference type="SMART" id="SM00256">
    <property type="entry name" value="FBOX"/>
    <property type="match status" value="1"/>
</dbReference>
<dbReference type="CDD" id="cd09917">
    <property type="entry name" value="F-box_SF"/>
    <property type="match status" value="1"/>
</dbReference>
<dbReference type="InterPro" id="IPR006566">
    <property type="entry name" value="FBD"/>
</dbReference>
<dbReference type="InterPro" id="IPR050232">
    <property type="entry name" value="FBL13/AtMIF1-like"/>
</dbReference>
<accession>A0A5C7IF70</accession>
<dbReference type="PANTHER" id="PTHR31900">
    <property type="entry name" value="F-BOX/RNI SUPERFAMILY PROTEIN-RELATED"/>
    <property type="match status" value="1"/>
</dbReference>
<feature type="region of interest" description="Disordered" evidence="1">
    <location>
        <begin position="1"/>
        <end position="21"/>
    </location>
</feature>
<evidence type="ECO:0000313" key="4">
    <source>
        <dbReference type="Proteomes" id="UP000323000"/>
    </source>
</evidence>
<dbReference type="InterPro" id="IPR055411">
    <property type="entry name" value="LRR_FXL15/At3g58940/PEG3-like"/>
</dbReference>
<comment type="caution">
    <text evidence="3">The sequence shown here is derived from an EMBL/GenBank/DDBJ whole genome shotgun (WGS) entry which is preliminary data.</text>
</comment>
<proteinExistence type="predicted"/>
<dbReference type="Proteomes" id="UP000323000">
    <property type="component" value="Chromosome 3"/>
</dbReference>
<dbReference type="Gene3D" id="3.80.10.10">
    <property type="entry name" value="Ribonuclease Inhibitor"/>
    <property type="match status" value="1"/>
</dbReference>
<dbReference type="Gene3D" id="1.20.1280.50">
    <property type="match status" value="1"/>
</dbReference>
<evidence type="ECO:0000259" key="2">
    <source>
        <dbReference type="PROSITE" id="PS50181"/>
    </source>
</evidence>
<dbReference type="Pfam" id="PF08387">
    <property type="entry name" value="FBD"/>
    <property type="match status" value="1"/>
</dbReference>
<dbReference type="Pfam" id="PF00646">
    <property type="entry name" value="F-box"/>
    <property type="match status" value="1"/>
</dbReference>
<dbReference type="OrthoDB" id="594804at2759"/>
<dbReference type="InterPro" id="IPR032675">
    <property type="entry name" value="LRR_dom_sf"/>
</dbReference>
<dbReference type="Pfam" id="PF24758">
    <property type="entry name" value="LRR_At5g56370"/>
    <property type="match status" value="1"/>
</dbReference>
<protein>
    <recommendedName>
        <fullName evidence="2">F-box domain-containing protein</fullName>
    </recommendedName>
</protein>
<dbReference type="PANTHER" id="PTHR31900:SF27">
    <property type="entry name" value="FBD DOMAIN-CONTAINING PROTEIN"/>
    <property type="match status" value="1"/>
</dbReference>
<sequence>MAVTPRNCKIPRTSNGGGDDDDDRLSCLPEHIIHHIFSFLDTVNVVRASSVSRKWRYLFVSMPHLNFNLVTFWSLRRGEWSMQTLNEKFKDFVNWVLLSQNWSVDIQRFYLIYWKIHDDNTIYRWMNVLVRQNVQQINLILSPGISVTPLALELPLCIVNCESLVDLKIRFNPYSVLKLPEFPGFTLLKSLNLSKAEFLDSMLLEKFVSSCPVLESLTMRNCNFRDFKILDIAAPRLKNLIIDSLASAGEGLFNCEVIVACPSLVSFKLLGTPSGLSFPSTNGLQNVFIFFNHEPEHRTVEEGHHLMDSILRGICNIKVLKLSAAFLGFLLLTVAKPECSAAFYNLKSLTLLVSVDESDQSTIQLLNRSPNLEALSIIFTRLEDWGDNDMALSATRPTWVICGKSIPLTDSCKMPNEDISCLTYHLKKVELIDVACNKNELELVKFLLNNGHVLQKMSIRGRRFENPDKIISKVMMFPRSSPDVVLTFYEPAI</sequence>
<name>A0A5C7IF70_9ROSI</name>
<evidence type="ECO:0000256" key="1">
    <source>
        <dbReference type="SAM" id="MobiDB-lite"/>
    </source>
</evidence>
<evidence type="ECO:0000313" key="3">
    <source>
        <dbReference type="EMBL" id="TXG67873.1"/>
    </source>
</evidence>
<dbReference type="SUPFAM" id="SSF52047">
    <property type="entry name" value="RNI-like"/>
    <property type="match status" value="1"/>
</dbReference>
<dbReference type="SUPFAM" id="SSF81383">
    <property type="entry name" value="F-box domain"/>
    <property type="match status" value="1"/>
</dbReference>
<dbReference type="PROSITE" id="PS50181">
    <property type="entry name" value="FBOX"/>
    <property type="match status" value="1"/>
</dbReference>